<dbReference type="GO" id="GO:0008270">
    <property type="term" value="F:zinc ion binding"/>
    <property type="evidence" value="ECO:0007669"/>
    <property type="project" value="UniProtKB-KW"/>
</dbReference>
<dbReference type="HAMAP" id="MF_00434">
    <property type="entry name" value="Pterin_4_alpha"/>
    <property type="match status" value="1"/>
</dbReference>
<dbReference type="Gene3D" id="3.30.1360.20">
    <property type="entry name" value="Transcriptional coactivator/pterin dehydratase"/>
    <property type="match status" value="1"/>
</dbReference>
<keyword evidence="12" id="KW-1185">Reference proteome</keyword>
<name>A0A811JQU9_9BILA</name>
<feature type="region of interest" description="Disordered" evidence="9">
    <location>
        <begin position="63"/>
        <end position="86"/>
    </location>
</feature>
<evidence type="ECO:0000256" key="8">
    <source>
        <dbReference type="ARBA" id="ARBA00030497"/>
    </source>
</evidence>
<feature type="compositionally biased region" description="Polar residues" evidence="9">
    <location>
        <begin position="235"/>
        <end position="255"/>
    </location>
</feature>
<keyword evidence="4" id="KW-0479">Metal-binding</keyword>
<dbReference type="Pfam" id="PF04500">
    <property type="entry name" value="FLYWCH"/>
    <property type="match status" value="1"/>
</dbReference>
<proteinExistence type="inferred from homology"/>
<comment type="catalytic activity">
    <reaction evidence="1">
        <text>(4aS,6R)-4a-hydroxy-L-erythro-5,6,7,8-tetrahydrobiopterin = (6R)-L-erythro-6,7-dihydrobiopterin + H2O</text>
        <dbReference type="Rhea" id="RHEA:11920"/>
        <dbReference type="ChEBI" id="CHEBI:15377"/>
        <dbReference type="ChEBI" id="CHEBI:15642"/>
        <dbReference type="ChEBI" id="CHEBI:43120"/>
        <dbReference type="EC" id="4.2.1.96"/>
    </reaction>
</comment>
<keyword evidence="6" id="KW-0862">Zinc</keyword>
<evidence type="ECO:0000256" key="9">
    <source>
        <dbReference type="SAM" id="MobiDB-lite"/>
    </source>
</evidence>
<dbReference type="AlphaFoldDB" id="A0A811JQU9"/>
<evidence type="ECO:0000256" key="2">
    <source>
        <dbReference type="ARBA" id="ARBA00006472"/>
    </source>
</evidence>
<dbReference type="CDD" id="cd00914">
    <property type="entry name" value="PCD_DCoH_subfamily_b"/>
    <property type="match status" value="1"/>
</dbReference>
<reference evidence="11" key="1">
    <citation type="submission" date="2020-09" db="EMBL/GenBank/DDBJ databases">
        <authorList>
            <person name="Kikuchi T."/>
        </authorList>
    </citation>
    <scope>NUCLEOTIDE SEQUENCE</scope>
    <source>
        <strain evidence="11">SH1</strain>
    </source>
</reference>
<dbReference type="SUPFAM" id="SSF55248">
    <property type="entry name" value="PCD-like"/>
    <property type="match status" value="1"/>
</dbReference>
<gene>
    <name evidence="11" type="ORF">BOKJ2_LOCUS311</name>
</gene>
<protein>
    <recommendedName>
        <fullName evidence="3">4a-hydroxytetrahydrobiopterin dehydratase</fullName>
        <ecNumber evidence="3">4.2.1.96</ecNumber>
    </recommendedName>
    <alternativeName>
        <fullName evidence="8">4-alpha-hydroxy-tetrahydropterin dehydratase</fullName>
    </alternativeName>
</protein>
<comment type="caution">
    <text evidence="11">The sequence shown here is derived from an EMBL/GenBank/DDBJ whole genome shotgun (WGS) entry which is preliminary data.</text>
</comment>
<dbReference type="Gene3D" id="2.20.25.240">
    <property type="match status" value="1"/>
</dbReference>
<evidence type="ECO:0000256" key="3">
    <source>
        <dbReference type="ARBA" id="ARBA00013252"/>
    </source>
</evidence>
<evidence type="ECO:0000313" key="12">
    <source>
        <dbReference type="Proteomes" id="UP000614601"/>
    </source>
</evidence>
<evidence type="ECO:0000256" key="7">
    <source>
        <dbReference type="ARBA" id="ARBA00023239"/>
    </source>
</evidence>
<evidence type="ECO:0000256" key="5">
    <source>
        <dbReference type="ARBA" id="ARBA00022771"/>
    </source>
</evidence>
<evidence type="ECO:0000256" key="4">
    <source>
        <dbReference type="ARBA" id="ARBA00022723"/>
    </source>
</evidence>
<keyword evidence="5" id="KW-0863">Zinc-finger</keyword>
<dbReference type="GO" id="GO:0006729">
    <property type="term" value="P:tetrahydrobiopterin biosynthetic process"/>
    <property type="evidence" value="ECO:0007669"/>
    <property type="project" value="InterPro"/>
</dbReference>
<accession>A0A811JQU9</accession>
<dbReference type="EMBL" id="CAJFCW020000001">
    <property type="protein sequence ID" value="CAG9078436.1"/>
    <property type="molecule type" value="Genomic_DNA"/>
</dbReference>
<evidence type="ECO:0000259" key="10">
    <source>
        <dbReference type="Pfam" id="PF04500"/>
    </source>
</evidence>
<dbReference type="PANTHER" id="PTHR12599">
    <property type="entry name" value="PTERIN-4-ALPHA-CARBINOLAMINE DEHYDRATASE"/>
    <property type="match status" value="1"/>
</dbReference>
<dbReference type="EMBL" id="CAJFDH010000001">
    <property type="protein sequence ID" value="CAD5205627.1"/>
    <property type="molecule type" value="Genomic_DNA"/>
</dbReference>
<evidence type="ECO:0000256" key="6">
    <source>
        <dbReference type="ARBA" id="ARBA00022833"/>
    </source>
</evidence>
<evidence type="ECO:0000256" key="1">
    <source>
        <dbReference type="ARBA" id="ARBA00001554"/>
    </source>
</evidence>
<dbReference type="Proteomes" id="UP000614601">
    <property type="component" value="Unassembled WGS sequence"/>
</dbReference>
<dbReference type="GO" id="GO:0008124">
    <property type="term" value="F:4-alpha-hydroxytetrahydrobiopterin dehydratase activity"/>
    <property type="evidence" value="ECO:0007669"/>
    <property type="project" value="UniProtKB-EC"/>
</dbReference>
<dbReference type="EC" id="4.2.1.96" evidence="3"/>
<feature type="domain" description="FLYWCH-type" evidence="10">
    <location>
        <begin position="99"/>
        <end position="151"/>
    </location>
</feature>
<dbReference type="NCBIfam" id="NF002018">
    <property type="entry name" value="PRK00823.1-3"/>
    <property type="match status" value="1"/>
</dbReference>
<evidence type="ECO:0000313" key="11">
    <source>
        <dbReference type="EMBL" id="CAD5205627.1"/>
    </source>
</evidence>
<dbReference type="OrthoDB" id="277398at2759"/>
<organism evidence="11 12">
    <name type="scientific">Bursaphelenchus okinawaensis</name>
    <dbReference type="NCBI Taxonomy" id="465554"/>
    <lineage>
        <taxon>Eukaryota</taxon>
        <taxon>Metazoa</taxon>
        <taxon>Ecdysozoa</taxon>
        <taxon>Nematoda</taxon>
        <taxon>Chromadorea</taxon>
        <taxon>Rhabditida</taxon>
        <taxon>Tylenchina</taxon>
        <taxon>Tylenchomorpha</taxon>
        <taxon>Aphelenchoidea</taxon>
        <taxon>Aphelenchoididae</taxon>
        <taxon>Bursaphelenchus</taxon>
    </lineage>
</organism>
<dbReference type="InterPro" id="IPR001533">
    <property type="entry name" value="Pterin_deHydtase"/>
</dbReference>
<keyword evidence="7" id="KW-0456">Lyase</keyword>
<dbReference type="Proteomes" id="UP000783686">
    <property type="component" value="Unassembled WGS sequence"/>
</dbReference>
<feature type="region of interest" description="Disordered" evidence="9">
    <location>
        <begin position="234"/>
        <end position="255"/>
    </location>
</feature>
<comment type="similarity">
    <text evidence="2">Belongs to the pterin-4-alpha-carbinolamine dehydratase family.</text>
</comment>
<sequence length="361" mass="40482">MSALKQALDSLKPSCEGEQASTSLNFKPEAPSCSEFLTQLCQQFMAQNESALSMFNHSNVDDMPVLSKSEEPSASGHPSHGILIPSKKRTNSNFAYTMTLEGYTYHVCYRRQTPRGERVYWRCQLRSGCKARLITNLSGKIMQFTNSEHTHDPPKGGRIDKSTIVKAPGSKKKSNKSSESSFLNFPSDITMDNIEKPKEPISMVVDEPTDYTAVLQHILKMSSQEEFDMDFVKGINSTNQSPEPSDTSSSDQHSVNGEVIPSAMTVEDRAEHLNPLVESGWSTVPNRDAIKKKFTFVDFNTAFAFMTAVALYADKHDHHPEWFNVYNQVEITLSSHDANGVTQRDIRLANFIETTYKKFAN</sequence>
<dbReference type="PANTHER" id="PTHR12599:SF0">
    <property type="entry name" value="PTERIN-4-ALPHA-CARBINOLAMINE DEHYDRATASE"/>
    <property type="match status" value="1"/>
</dbReference>
<dbReference type="InterPro" id="IPR007588">
    <property type="entry name" value="Znf_FLYWCH"/>
</dbReference>
<dbReference type="InterPro" id="IPR036428">
    <property type="entry name" value="PCD_sf"/>
</dbReference>
<dbReference type="Pfam" id="PF01329">
    <property type="entry name" value="Pterin_4a"/>
    <property type="match status" value="1"/>
</dbReference>